<accession>A0A7X4HFU8</accession>
<keyword evidence="3 4" id="KW-0378">Hydrolase</keyword>
<dbReference type="GO" id="GO:0006680">
    <property type="term" value="P:glucosylceramide catabolic process"/>
    <property type="evidence" value="ECO:0007669"/>
    <property type="project" value="TreeGrafter"/>
</dbReference>
<dbReference type="Gene3D" id="2.60.40.1180">
    <property type="entry name" value="Golgi alpha-mannosidase II"/>
    <property type="match status" value="1"/>
</dbReference>
<feature type="domain" description="Glycosyl hydrolase family 30 beta sandwich" evidence="7">
    <location>
        <begin position="482"/>
        <end position="542"/>
    </location>
</feature>
<evidence type="ECO:0000256" key="4">
    <source>
        <dbReference type="RuleBase" id="RU361188"/>
    </source>
</evidence>
<dbReference type="SUPFAM" id="SSF51011">
    <property type="entry name" value="Glycosyl hydrolase domain"/>
    <property type="match status" value="1"/>
</dbReference>
<evidence type="ECO:0000256" key="2">
    <source>
        <dbReference type="ARBA" id="ARBA00022729"/>
    </source>
</evidence>
<proteinExistence type="inferred from homology"/>
<evidence type="ECO:0000313" key="8">
    <source>
        <dbReference type="EMBL" id="MYN09677.1"/>
    </source>
</evidence>
<dbReference type="GO" id="GO:0004348">
    <property type="term" value="F:glucosylceramidase activity"/>
    <property type="evidence" value="ECO:0007669"/>
    <property type="project" value="InterPro"/>
</dbReference>
<dbReference type="Pfam" id="PF02055">
    <property type="entry name" value="Glyco_hydro_30"/>
    <property type="match status" value="1"/>
</dbReference>
<dbReference type="AlphaFoldDB" id="A0A7X4HFU8"/>
<gene>
    <name evidence="8" type="ORF">GTP77_20355</name>
</gene>
<evidence type="ECO:0000256" key="3">
    <source>
        <dbReference type="ARBA" id="ARBA00022801"/>
    </source>
</evidence>
<comment type="caution">
    <text evidence="8">The sequence shown here is derived from an EMBL/GenBank/DDBJ whole genome shotgun (WGS) entry which is preliminary data.</text>
</comment>
<dbReference type="GO" id="GO:0016020">
    <property type="term" value="C:membrane"/>
    <property type="evidence" value="ECO:0007669"/>
    <property type="project" value="GOC"/>
</dbReference>
<feature type="domain" description="Glycosyl hydrolase family 30 TIM-barrel" evidence="6">
    <location>
        <begin position="149"/>
        <end position="478"/>
    </location>
</feature>
<evidence type="ECO:0000256" key="1">
    <source>
        <dbReference type="ARBA" id="ARBA00005382"/>
    </source>
</evidence>
<dbReference type="EMBL" id="WWCU01000026">
    <property type="protein sequence ID" value="MYN09677.1"/>
    <property type="molecule type" value="Genomic_DNA"/>
</dbReference>
<keyword evidence="9" id="KW-1185">Reference proteome</keyword>
<dbReference type="SUPFAM" id="SSF51445">
    <property type="entry name" value="(Trans)glycosidases"/>
    <property type="match status" value="1"/>
</dbReference>
<evidence type="ECO:0000259" key="6">
    <source>
        <dbReference type="Pfam" id="PF02055"/>
    </source>
</evidence>
<dbReference type="PROSITE" id="PS51257">
    <property type="entry name" value="PROKAR_LIPOPROTEIN"/>
    <property type="match status" value="1"/>
</dbReference>
<feature type="chain" id="PRO_5031252127" evidence="5">
    <location>
        <begin position="24"/>
        <end position="557"/>
    </location>
</feature>
<dbReference type="InterPro" id="IPR017853">
    <property type="entry name" value="GH"/>
</dbReference>
<dbReference type="InterPro" id="IPR013780">
    <property type="entry name" value="Glyco_hydro_b"/>
</dbReference>
<protein>
    <submittedName>
        <fullName evidence="8">Glycosyl hydrolase</fullName>
    </submittedName>
</protein>
<evidence type="ECO:0000313" key="9">
    <source>
        <dbReference type="Proteomes" id="UP000450676"/>
    </source>
</evidence>
<keyword evidence="2 5" id="KW-0732">Signal</keyword>
<sequence>MARRAAPALIAAAVLALSGCAGGLGGLPGAQRPEPKAAAPTAAAPPAAVSPAAKASAVRAAAPVAVDAVSGAAAVPPQSTIDQPAPGMVASWLTTGDQSRLLQRQPDIALGAAPRALTPWSPGVETAGPLPASPLVITVDRSARRQRMSGFGAAISASSAWLLTEKLDPAQRKALLAELFGPPPGIALSVARLPLGANEFALGRYSYNDLPPGQTDDGLAQFSIDPDRAHLLPLLQEALAYNPELELIASPASAPGWMKTSGSLLQGTLKPEAFDAYARYLKRYVDVYLEEGIPIHAITVQNEPSAEPADAPGMRLDDAARAQLIGKHLGPLLEDEGPLILDWDGNRDTPQAPLKVLADKAAGQYVAGVAWHCYAGDVGAQAAVAAAHPGQDSYITECSGGAWAPAWSDNLTHFARTLVQGAARGAAKGIMLGNLALDGQGGPRIGGCRGCRGVVTVGEGGVVTRNPEYYALAHASRFARAGAWRIASGAAKDGVDSAAFDNPDGTLALIAVNSAAEPRTFTIQAAALAFTATLPPASVATYVWRPAATPAAPRDGP</sequence>
<evidence type="ECO:0000256" key="5">
    <source>
        <dbReference type="SAM" id="SignalP"/>
    </source>
</evidence>
<dbReference type="InterPro" id="IPR033453">
    <property type="entry name" value="Glyco_hydro_30_TIM-barrel"/>
</dbReference>
<dbReference type="Proteomes" id="UP000450676">
    <property type="component" value="Unassembled WGS sequence"/>
</dbReference>
<organism evidence="8 9">
    <name type="scientific">Pseudoduganella aquatica</name>
    <dbReference type="NCBI Taxonomy" id="2660641"/>
    <lineage>
        <taxon>Bacteria</taxon>
        <taxon>Pseudomonadati</taxon>
        <taxon>Pseudomonadota</taxon>
        <taxon>Betaproteobacteria</taxon>
        <taxon>Burkholderiales</taxon>
        <taxon>Oxalobacteraceae</taxon>
        <taxon>Telluria group</taxon>
        <taxon>Pseudoduganella</taxon>
    </lineage>
</organism>
<reference evidence="8 9" key="1">
    <citation type="submission" date="2019-12" db="EMBL/GenBank/DDBJ databases">
        <title>Novel species isolated from a subtropical stream in China.</title>
        <authorList>
            <person name="Lu H."/>
        </authorList>
    </citation>
    <scope>NUCLEOTIDE SEQUENCE [LARGE SCALE GENOMIC DNA]</scope>
    <source>
        <strain evidence="8 9">FT127W</strain>
    </source>
</reference>
<feature type="signal peptide" evidence="5">
    <location>
        <begin position="1"/>
        <end position="23"/>
    </location>
</feature>
<dbReference type="RefSeq" id="WP_161073978.1">
    <property type="nucleotide sequence ID" value="NZ_CP086370.1"/>
</dbReference>
<keyword evidence="4" id="KW-0326">Glycosidase</keyword>
<dbReference type="InterPro" id="IPR033452">
    <property type="entry name" value="GH30_C"/>
</dbReference>
<dbReference type="Pfam" id="PF17189">
    <property type="entry name" value="Glyco_hydro_30C"/>
    <property type="match status" value="1"/>
</dbReference>
<dbReference type="InterPro" id="IPR001139">
    <property type="entry name" value="Glyco_hydro_30"/>
</dbReference>
<comment type="similarity">
    <text evidence="1 4">Belongs to the glycosyl hydrolase 30 family.</text>
</comment>
<dbReference type="PANTHER" id="PTHR11069">
    <property type="entry name" value="GLUCOSYLCERAMIDASE"/>
    <property type="match status" value="1"/>
</dbReference>
<dbReference type="Gene3D" id="3.20.20.80">
    <property type="entry name" value="Glycosidases"/>
    <property type="match status" value="1"/>
</dbReference>
<evidence type="ECO:0000259" key="7">
    <source>
        <dbReference type="Pfam" id="PF17189"/>
    </source>
</evidence>
<name>A0A7X4HFU8_9BURK</name>
<dbReference type="PANTHER" id="PTHR11069:SF23">
    <property type="entry name" value="LYSOSOMAL ACID GLUCOSYLCERAMIDASE"/>
    <property type="match status" value="1"/>
</dbReference>